<organism evidence="2 3">
    <name type="scientific">Acipenser ruthenus</name>
    <name type="common">Sterlet sturgeon</name>
    <dbReference type="NCBI Taxonomy" id="7906"/>
    <lineage>
        <taxon>Eukaryota</taxon>
        <taxon>Metazoa</taxon>
        <taxon>Chordata</taxon>
        <taxon>Craniata</taxon>
        <taxon>Vertebrata</taxon>
        <taxon>Euteleostomi</taxon>
        <taxon>Actinopterygii</taxon>
        <taxon>Chondrostei</taxon>
        <taxon>Acipenseriformes</taxon>
        <taxon>Acipenseridae</taxon>
        <taxon>Acipenser</taxon>
    </lineage>
</organism>
<evidence type="ECO:0000313" key="2">
    <source>
        <dbReference type="EMBL" id="RXM97054.1"/>
    </source>
</evidence>
<comment type="caution">
    <text evidence="2">The sequence shown here is derived from an EMBL/GenBank/DDBJ whole genome shotgun (WGS) entry which is preliminary data.</text>
</comment>
<dbReference type="Proteomes" id="UP000289886">
    <property type="component" value="Unassembled WGS sequence"/>
</dbReference>
<keyword evidence="3" id="KW-1185">Reference proteome</keyword>
<feature type="region of interest" description="Disordered" evidence="1">
    <location>
        <begin position="167"/>
        <end position="187"/>
    </location>
</feature>
<protein>
    <submittedName>
        <fullName evidence="2">Nucleus accumbens-associated protein 1</fullName>
    </submittedName>
</protein>
<gene>
    <name evidence="2" type="ORF">EOD39_14910</name>
</gene>
<dbReference type="EMBL" id="SCEB01001278">
    <property type="protein sequence ID" value="RXM97054.1"/>
    <property type="molecule type" value="Genomic_DNA"/>
</dbReference>
<dbReference type="AlphaFoldDB" id="A0A662YK00"/>
<sequence length="187" mass="20704">MYTMYSMLNVGPAAGERVDALPDHMTSDTRSRMRVRQDLASLPAELITQIGNRCHPKLYEEGDPAEKLELVTGTSVFITRAQLMNCHVSAGTRHKVLLRRLLASFFDSFKESEMNAIAADMCTNARRVVRKSWIPKLKLLMAEGEQYPTFLPDTAKMEAEVLAQAEHGFESSSSHDADAASAGEGLQ</sequence>
<name>A0A662YK00_ACIRT</name>
<proteinExistence type="predicted"/>
<reference evidence="2 3" key="1">
    <citation type="submission" date="2019-01" db="EMBL/GenBank/DDBJ databases">
        <title>Draft Genome and Complete Hox-Cluster Characterization of the Sterlet Sturgeon (Acipenser ruthenus).</title>
        <authorList>
            <person name="Wei Q."/>
        </authorList>
    </citation>
    <scope>NUCLEOTIDE SEQUENCE [LARGE SCALE GENOMIC DNA]</scope>
    <source>
        <strain evidence="2">WHYD16114868_AA</strain>
        <tissue evidence="2">Blood</tissue>
    </source>
</reference>
<evidence type="ECO:0000256" key="1">
    <source>
        <dbReference type="SAM" id="MobiDB-lite"/>
    </source>
</evidence>
<feature type="compositionally biased region" description="Basic and acidic residues" evidence="1">
    <location>
        <begin position="167"/>
        <end position="178"/>
    </location>
</feature>
<accession>A0A662YK00</accession>
<evidence type="ECO:0000313" key="3">
    <source>
        <dbReference type="Proteomes" id="UP000289886"/>
    </source>
</evidence>